<keyword evidence="2" id="KW-1185">Reference proteome</keyword>
<accession>A0A8S1NRA2</accession>
<evidence type="ECO:0008006" key="3">
    <source>
        <dbReference type="Google" id="ProtNLM"/>
    </source>
</evidence>
<name>A0A8S1NRA2_PARPR</name>
<gene>
    <name evidence="1" type="ORF">PPRIM_AZ9-3.1.T0830096</name>
</gene>
<evidence type="ECO:0000313" key="1">
    <source>
        <dbReference type="EMBL" id="CAD8089244.1"/>
    </source>
</evidence>
<dbReference type="EMBL" id="CAJJDM010000086">
    <property type="protein sequence ID" value="CAD8089244.1"/>
    <property type="molecule type" value="Genomic_DNA"/>
</dbReference>
<dbReference type="PANTHER" id="PTHR46069">
    <property type="entry name" value="TUBULIN TYROSINE LIGASE"/>
    <property type="match status" value="1"/>
</dbReference>
<comment type="caution">
    <text evidence="1">The sequence shown here is derived from an EMBL/GenBank/DDBJ whole genome shotgun (WGS) entry which is preliminary data.</text>
</comment>
<proteinExistence type="predicted"/>
<reference evidence="1" key="1">
    <citation type="submission" date="2021-01" db="EMBL/GenBank/DDBJ databases">
        <authorList>
            <consortium name="Genoscope - CEA"/>
            <person name="William W."/>
        </authorList>
    </citation>
    <scope>NUCLEOTIDE SEQUENCE</scope>
</reference>
<dbReference type="PROSITE" id="PS51221">
    <property type="entry name" value="TTL"/>
    <property type="match status" value="1"/>
</dbReference>
<evidence type="ECO:0000313" key="2">
    <source>
        <dbReference type="Proteomes" id="UP000688137"/>
    </source>
</evidence>
<protein>
    <recommendedName>
        <fullName evidence="3">Tubulin-tyrosine ligase</fullName>
    </recommendedName>
</protein>
<dbReference type="Proteomes" id="UP000688137">
    <property type="component" value="Unassembled WGS sequence"/>
</dbReference>
<organism evidence="1 2">
    <name type="scientific">Paramecium primaurelia</name>
    <dbReference type="NCBI Taxonomy" id="5886"/>
    <lineage>
        <taxon>Eukaryota</taxon>
        <taxon>Sar</taxon>
        <taxon>Alveolata</taxon>
        <taxon>Ciliophora</taxon>
        <taxon>Intramacronucleata</taxon>
        <taxon>Oligohymenophorea</taxon>
        <taxon>Peniculida</taxon>
        <taxon>Parameciidae</taxon>
        <taxon>Paramecium</taxon>
    </lineage>
</organism>
<dbReference type="InterPro" id="IPR004344">
    <property type="entry name" value="TTL/TTLL_fam"/>
</dbReference>
<dbReference type="Pfam" id="PF03133">
    <property type="entry name" value="TTL"/>
    <property type="match status" value="1"/>
</dbReference>
<dbReference type="PANTHER" id="PTHR46069:SF1">
    <property type="entry name" value="CHROMOSOME UNDETERMINED SCAFFOLD_125, WHOLE GENOME SHOTGUN SEQUENCE"/>
    <property type="match status" value="1"/>
</dbReference>
<dbReference type="AlphaFoldDB" id="A0A8S1NRA2"/>
<sequence>MIQYIYQYHSFSIYLFLLQKINNKCLHSYRYTFKVQLLNIQLKSNVRIANLRLKQLIIQFDSKKFAQTINSNFFISLIFYFTLLCCSWKQQQTYYFSNPRKKKNELQILLSQLIINLNYKSCNLIRNLKQFCQTNKKYVGDIIPLSFIIEINAQENNLNRVLKEFTLAYEQFQPLSFMKTLINYFTKHNSQYFLPKMHHRFLDEENNYIWQLIRFIIKILKPNEFNRGRGIQFFRTIEELKSLLKNFNKGTSEYQFSQGQIKSSSFMEENLIQEFGFQILIHQRYLFLIKVQRDYHQICLIQITEMHLFIQQIMQKLDVIFRIELLTNGEFTKTVLPKIKSIIVLTWMAVQNTFKKCKYSFEIFGYDFMLDEQLKPWLIEINTNPYLEESSQLLKELIPKMIDDAIKILIDPLFTKINESTSLEHLLQL</sequence>